<dbReference type="EMBL" id="CM000913">
    <property type="protein sequence ID" value="EFG08518.1"/>
    <property type="molecule type" value="Genomic_DNA"/>
</dbReference>
<keyword evidence="4 7" id="KW-0812">Transmembrane</keyword>
<dbReference type="InterPro" id="IPR020846">
    <property type="entry name" value="MFS_dom"/>
</dbReference>
<feature type="transmembrane region" description="Helical" evidence="7">
    <location>
        <begin position="280"/>
        <end position="302"/>
    </location>
</feature>
<evidence type="ECO:0000256" key="6">
    <source>
        <dbReference type="ARBA" id="ARBA00023136"/>
    </source>
</evidence>
<dbReference type="AlphaFoldDB" id="B5GNT8"/>
<comment type="subcellular location">
    <subcellularLocation>
        <location evidence="1">Cell membrane</location>
        <topology evidence="1">Multi-pass membrane protein</topology>
    </subcellularLocation>
</comment>
<dbReference type="SUPFAM" id="SSF103473">
    <property type="entry name" value="MFS general substrate transporter"/>
    <property type="match status" value="1"/>
</dbReference>
<dbReference type="GO" id="GO:0005886">
    <property type="term" value="C:plasma membrane"/>
    <property type="evidence" value="ECO:0007669"/>
    <property type="project" value="UniProtKB-SubCell"/>
</dbReference>
<reference evidence="8 9" key="1">
    <citation type="journal article" date="2010" name="Genome Biol. Evol.">
        <title>The sequence of a 1.8-mb bacterial linear plasmid reveals a rich evolutionary reservoir of secondary metabolic pathways.</title>
        <authorList>
            <person name="Medema M.H."/>
            <person name="Trefzer A."/>
            <person name="Kovalchuk A."/>
            <person name="van den Berg M."/>
            <person name="Mueller U."/>
            <person name="Heijne W."/>
            <person name="Wu L."/>
            <person name="Alam M.T."/>
            <person name="Ronning C.M."/>
            <person name="Nierman W.C."/>
            <person name="Bovenberg R.A.L."/>
            <person name="Breitling R."/>
            <person name="Takano E."/>
        </authorList>
    </citation>
    <scope>NUCLEOTIDE SEQUENCE [LARGE SCALE GENOMIC DNA]</scope>
    <source>
        <strain evidence="9">ATCC 27064 / DSM 738 / JCM 4710 / NBRC 13307 / NCIMB 12785 / NRRL 3585 / VKM Ac-602</strain>
    </source>
</reference>
<keyword evidence="3" id="KW-1003">Cell membrane</keyword>
<evidence type="ECO:0000256" key="2">
    <source>
        <dbReference type="ARBA" id="ARBA00022448"/>
    </source>
</evidence>
<organism evidence="8 9">
    <name type="scientific">Streptomyces clavuligerus</name>
    <dbReference type="NCBI Taxonomy" id="1901"/>
    <lineage>
        <taxon>Bacteria</taxon>
        <taxon>Bacillati</taxon>
        <taxon>Actinomycetota</taxon>
        <taxon>Actinomycetes</taxon>
        <taxon>Kitasatosporales</taxon>
        <taxon>Streptomycetaceae</taxon>
        <taxon>Streptomyces</taxon>
    </lineage>
</organism>
<evidence type="ECO:0000256" key="1">
    <source>
        <dbReference type="ARBA" id="ARBA00004651"/>
    </source>
</evidence>
<dbReference type="GeneID" id="93730043"/>
<dbReference type="InterPro" id="IPR011701">
    <property type="entry name" value="MFS"/>
</dbReference>
<feature type="transmembrane region" description="Helical" evidence="7">
    <location>
        <begin position="308"/>
        <end position="327"/>
    </location>
</feature>
<feature type="transmembrane region" description="Helical" evidence="7">
    <location>
        <begin position="15"/>
        <end position="39"/>
    </location>
</feature>
<evidence type="ECO:0000313" key="8">
    <source>
        <dbReference type="EMBL" id="EFG08518.1"/>
    </source>
</evidence>
<evidence type="ECO:0000256" key="4">
    <source>
        <dbReference type="ARBA" id="ARBA00022692"/>
    </source>
</evidence>
<dbReference type="Pfam" id="PF07690">
    <property type="entry name" value="MFS_1"/>
    <property type="match status" value="1"/>
</dbReference>
<feature type="transmembrane region" description="Helical" evidence="7">
    <location>
        <begin position="138"/>
        <end position="161"/>
    </location>
</feature>
<evidence type="ECO:0000256" key="7">
    <source>
        <dbReference type="SAM" id="Phobius"/>
    </source>
</evidence>
<feature type="transmembrane region" description="Helical" evidence="7">
    <location>
        <begin position="213"/>
        <end position="229"/>
    </location>
</feature>
<dbReference type="RefSeq" id="WP_003953334.1">
    <property type="nucleotide sequence ID" value="NZ_CM000913.1"/>
</dbReference>
<accession>B5GNT8</accession>
<proteinExistence type="predicted"/>
<gene>
    <name evidence="8" type="ORF">SCLAV_3447</name>
</gene>
<feature type="transmembrane region" description="Helical" evidence="7">
    <location>
        <begin position="367"/>
        <end position="386"/>
    </location>
</feature>
<dbReference type="STRING" id="1901.BB341_11445"/>
<keyword evidence="2" id="KW-0813">Transport</keyword>
<keyword evidence="9" id="KW-1185">Reference proteome</keyword>
<dbReference type="Gene3D" id="1.20.1250.20">
    <property type="entry name" value="MFS general substrate transporter like domains"/>
    <property type="match status" value="2"/>
</dbReference>
<feature type="transmembrane region" description="Helical" evidence="7">
    <location>
        <begin position="249"/>
        <end position="268"/>
    </location>
</feature>
<evidence type="ECO:0000313" key="9">
    <source>
        <dbReference type="Proteomes" id="UP000002357"/>
    </source>
</evidence>
<dbReference type="GO" id="GO:0022857">
    <property type="term" value="F:transmembrane transporter activity"/>
    <property type="evidence" value="ECO:0007669"/>
    <property type="project" value="InterPro"/>
</dbReference>
<dbReference type="PROSITE" id="PS50850">
    <property type="entry name" value="MFS"/>
    <property type="match status" value="1"/>
</dbReference>
<dbReference type="PANTHER" id="PTHR23517:SF2">
    <property type="entry name" value="MULTIDRUG RESISTANCE PROTEIN MDTH"/>
    <property type="match status" value="1"/>
</dbReference>
<feature type="transmembrane region" description="Helical" evidence="7">
    <location>
        <begin position="339"/>
        <end position="361"/>
    </location>
</feature>
<keyword evidence="6 7" id="KW-0472">Membrane</keyword>
<dbReference type="InterPro" id="IPR050171">
    <property type="entry name" value="MFS_Transporters"/>
</dbReference>
<evidence type="ECO:0000256" key="3">
    <source>
        <dbReference type="ARBA" id="ARBA00022475"/>
    </source>
</evidence>
<dbReference type="eggNOG" id="COG2814">
    <property type="taxonomic scope" value="Bacteria"/>
</dbReference>
<feature type="transmembrane region" description="Helical" evidence="7">
    <location>
        <begin position="45"/>
        <end position="68"/>
    </location>
</feature>
<dbReference type="CDD" id="cd17329">
    <property type="entry name" value="MFS_MdtH_MDR_like"/>
    <property type="match status" value="1"/>
</dbReference>
<evidence type="ECO:0000256" key="5">
    <source>
        <dbReference type="ARBA" id="ARBA00022989"/>
    </source>
</evidence>
<dbReference type="Proteomes" id="UP000002357">
    <property type="component" value="Chromosome"/>
</dbReference>
<feature type="transmembrane region" description="Helical" evidence="7">
    <location>
        <begin position="101"/>
        <end position="118"/>
    </location>
</feature>
<protein>
    <submittedName>
        <fullName evidence="8">Arabinose efflux permease family protein</fullName>
    </submittedName>
</protein>
<dbReference type="OrthoDB" id="5379144at2"/>
<dbReference type="KEGG" id="sclf:BB341_11445"/>
<dbReference type="PANTHER" id="PTHR23517">
    <property type="entry name" value="RESISTANCE PROTEIN MDTM, PUTATIVE-RELATED-RELATED"/>
    <property type="match status" value="1"/>
</dbReference>
<sequence>MVRLKSLTGGFDRSFWSVCAGLFTNQIGAMVLTYLGYYLTQEQGLSVTAAGTVLTAAGIGGVVCQWVGGILVDRLGYRSVMAGSMSLTGFALLFLASSDQIGPIVVCTFLVGATAEMYRPAVAALVAHQFSPQDLPRAYSFVYWAVNVGYGCSMILGGVLVRHGYTSLFYVNSATCVAAGLLVWRSLPALGRSGAVPGEAPPKGGFLGILRDRLMLGYLMVTLCYGVVFRQAGTTLPLAMSLDGLSPSLFGFIMGVNAVVVVVFQPLSVPVVSRMDPHRVLMLGMVLLGTGFGLTSLASSALEYCATVIVWSLGEIAFSAVNQAIVAPLAPAHLRGRYYGLYGMVWATAMLAAPLLGTRLLEHGAALLWGVCAGLCAIAVCAQLLLSPHMRRREAV</sequence>
<name>B5GNT8_STRCL</name>
<dbReference type="InterPro" id="IPR036259">
    <property type="entry name" value="MFS_trans_sf"/>
</dbReference>
<keyword evidence="5 7" id="KW-1133">Transmembrane helix</keyword>